<keyword evidence="1" id="KW-0732">Signal</keyword>
<feature type="chain" id="PRO_5038038575" evidence="1">
    <location>
        <begin position="25"/>
        <end position="214"/>
    </location>
</feature>
<organism evidence="2 3">
    <name type="scientific">Streptomyces chumphonensis</name>
    <dbReference type="NCBI Taxonomy" id="1214925"/>
    <lineage>
        <taxon>Bacteria</taxon>
        <taxon>Bacillati</taxon>
        <taxon>Actinomycetota</taxon>
        <taxon>Actinomycetes</taxon>
        <taxon>Kitasatosporales</taxon>
        <taxon>Streptomycetaceae</taxon>
        <taxon>Streptomyces</taxon>
    </lineage>
</organism>
<evidence type="ECO:0000313" key="2">
    <source>
        <dbReference type="EMBL" id="MBD3932171.1"/>
    </source>
</evidence>
<accession>A0A927EYV5</accession>
<reference evidence="2" key="1">
    <citation type="submission" date="2020-09" db="EMBL/GenBank/DDBJ databases">
        <title>Secondary metabolite and genome analysis of marine Streptomyces chumphonensis KK1-2T.</title>
        <authorList>
            <person name="Phongsopitanun W."/>
            <person name="Kanchanasin P."/>
            <person name="Pittayakhajonwut P."/>
            <person name="Suwanborirux K."/>
            <person name="Tanasupawat S."/>
        </authorList>
    </citation>
    <scope>NUCLEOTIDE SEQUENCE</scope>
    <source>
        <strain evidence="2">KK1-2</strain>
    </source>
</reference>
<comment type="caution">
    <text evidence="2">The sequence shown here is derived from an EMBL/GenBank/DDBJ whole genome shotgun (WGS) entry which is preliminary data.</text>
</comment>
<gene>
    <name evidence="2" type="ORF">IF129_11485</name>
</gene>
<sequence length="214" mass="22390">MQPARTRFLLGLTSAATVAVTAYAALPSPDTGPRLLPRGAYDPVRASASAADWATHADHVVVLDVTHEEPRGGPDAFGYRGRSVTARVAEGLWSREAAPALAADVTLRVDGWYEADGGGRREAGVEAASRIEPGHRYVVALVVEGRTAEPVGVDAVVPCDGGTVGAGEFEGRTVAPDVYRDAVERTAEDTVAEFLSTPGRTARDVRRLLTAASG</sequence>
<evidence type="ECO:0000313" key="3">
    <source>
        <dbReference type="Proteomes" id="UP000632289"/>
    </source>
</evidence>
<dbReference type="EMBL" id="JACXYU010000004">
    <property type="protein sequence ID" value="MBD3932171.1"/>
    <property type="molecule type" value="Genomic_DNA"/>
</dbReference>
<dbReference type="AlphaFoldDB" id="A0A927EYV5"/>
<name>A0A927EYV5_9ACTN</name>
<proteinExistence type="predicted"/>
<dbReference type="Proteomes" id="UP000632289">
    <property type="component" value="Unassembled WGS sequence"/>
</dbReference>
<keyword evidence="3" id="KW-1185">Reference proteome</keyword>
<feature type="signal peptide" evidence="1">
    <location>
        <begin position="1"/>
        <end position="24"/>
    </location>
</feature>
<dbReference type="RefSeq" id="WP_191209455.1">
    <property type="nucleotide sequence ID" value="NZ_BAABKL010000050.1"/>
</dbReference>
<protein>
    <submittedName>
        <fullName evidence="2">Uncharacterized protein</fullName>
    </submittedName>
</protein>
<evidence type="ECO:0000256" key="1">
    <source>
        <dbReference type="SAM" id="SignalP"/>
    </source>
</evidence>